<dbReference type="RefSeq" id="XP_038069711.1">
    <property type="nucleotide sequence ID" value="XM_038213783.1"/>
</dbReference>
<dbReference type="PANTHER" id="PTHR46902">
    <property type="entry name" value="DOMON DOMAIN-CONTAINING PROTEIN FRRS1L"/>
    <property type="match status" value="1"/>
</dbReference>
<proteinExistence type="predicted"/>
<dbReference type="CDD" id="cd09628">
    <property type="entry name" value="DOMON_SDR_2_like"/>
    <property type="match status" value="1"/>
</dbReference>
<dbReference type="GeneID" id="119738817"/>
<evidence type="ECO:0000256" key="1">
    <source>
        <dbReference type="SAM" id="MobiDB-lite"/>
    </source>
</evidence>
<dbReference type="Pfam" id="PF03351">
    <property type="entry name" value="DOMON"/>
    <property type="match status" value="1"/>
</dbReference>
<feature type="chain" id="PRO_5037826251" description="DOMON domain-containing protein" evidence="2">
    <location>
        <begin position="17"/>
        <end position="267"/>
    </location>
</feature>
<feature type="signal peptide" evidence="2">
    <location>
        <begin position="1"/>
        <end position="16"/>
    </location>
</feature>
<dbReference type="PANTHER" id="PTHR46902:SF1">
    <property type="entry name" value="DOMON DOMAIN-CONTAINING PROTEIN FRRS1L"/>
    <property type="match status" value="1"/>
</dbReference>
<evidence type="ECO:0000313" key="4">
    <source>
        <dbReference type="EnsemblMetazoa" id="XP_038069711.1"/>
    </source>
</evidence>
<dbReference type="OMA" id="HYTHAFL"/>
<keyword evidence="5" id="KW-1185">Reference proteome</keyword>
<dbReference type="AlphaFoldDB" id="A0A914B2I3"/>
<dbReference type="PROSITE" id="PS50836">
    <property type="entry name" value="DOMON"/>
    <property type="match status" value="1"/>
</dbReference>
<dbReference type="OrthoDB" id="2419613at2759"/>
<dbReference type="InterPro" id="IPR005018">
    <property type="entry name" value="DOMON_domain"/>
</dbReference>
<name>A0A914B2I3_PATMI</name>
<dbReference type="EnsemblMetazoa" id="XM_038213783.1">
    <property type="protein sequence ID" value="XP_038069711.1"/>
    <property type="gene ID" value="LOC119738817"/>
</dbReference>
<feature type="region of interest" description="Disordered" evidence="1">
    <location>
        <begin position="201"/>
        <end position="238"/>
    </location>
</feature>
<protein>
    <recommendedName>
        <fullName evidence="3">DOMON domain-containing protein</fullName>
    </recommendedName>
</protein>
<keyword evidence="2" id="KW-0732">Signal</keyword>
<dbReference type="Proteomes" id="UP000887568">
    <property type="component" value="Unplaced"/>
</dbReference>
<feature type="domain" description="DOMON" evidence="3">
    <location>
        <begin position="55"/>
        <end position="169"/>
    </location>
</feature>
<evidence type="ECO:0000259" key="3">
    <source>
        <dbReference type="PROSITE" id="PS50836"/>
    </source>
</evidence>
<dbReference type="GO" id="GO:0099072">
    <property type="term" value="P:regulation of postsynaptic membrane neurotransmitter receptor levels"/>
    <property type="evidence" value="ECO:0007669"/>
    <property type="project" value="TreeGrafter"/>
</dbReference>
<dbReference type="InterPro" id="IPR042789">
    <property type="entry name" value="FRRS1L"/>
</dbReference>
<evidence type="ECO:0000313" key="5">
    <source>
        <dbReference type="Proteomes" id="UP000887568"/>
    </source>
</evidence>
<sequence>MSTAYIPNALLHYTHAFLTLALLIRLGAPQIAVDECGVSKGCFRSPVDCDSLTSCDVIVTWQETPDGGSLIFELAGMSPGYVAVGFSGNQLMSSTDVLACVDNNGATLKHFYNPVSHVNEPRTQIGVTDEAASSANGIIQCKFTRVKFLDGQPEFADLREDTYVLLARGRQSGGFLTYHTLGYSISGSKQDFSIYRAPDALPTVHPPGEGNSTASTQVPAGPTDLDATDGSHGLTSPISNGAGRQYGFTTTIIMVTLISISCLLRAI</sequence>
<evidence type="ECO:0000256" key="2">
    <source>
        <dbReference type="SAM" id="SignalP"/>
    </source>
</evidence>
<organism evidence="4 5">
    <name type="scientific">Patiria miniata</name>
    <name type="common">Bat star</name>
    <name type="synonym">Asterina miniata</name>
    <dbReference type="NCBI Taxonomy" id="46514"/>
    <lineage>
        <taxon>Eukaryota</taxon>
        <taxon>Metazoa</taxon>
        <taxon>Echinodermata</taxon>
        <taxon>Eleutherozoa</taxon>
        <taxon>Asterozoa</taxon>
        <taxon>Asteroidea</taxon>
        <taxon>Valvatacea</taxon>
        <taxon>Valvatida</taxon>
        <taxon>Asterinidae</taxon>
        <taxon>Patiria</taxon>
    </lineage>
</organism>
<accession>A0A914B2I3</accession>
<reference evidence="4" key="1">
    <citation type="submission" date="2022-11" db="UniProtKB">
        <authorList>
            <consortium name="EnsemblMetazoa"/>
        </authorList>
    </citation>
    <scope>IDENTIFICATION</scope>
</reference>
<dbReference type="GO" id="GO:1900449">
    <property type="term" value="P:regulation of glutamate receptor signaling pathway"/>
    <property type="evidence" value="ECO:0007669"/>
    <property type="project" value="InterPro"/>
</dbReference>
<dbReference type="SMART" id="SM00664">
    <property type="entry name" value="DoH"/>
    <property type="match status" value="1"/>
</dbReference>